<dbReference type="Proteomes" id="UP000030752">
    <property type="component" value="Unassembled WGS sequence"/>
</dbReference>
<dbReference type="AlphaFoldDB" id="W2S9F5"/>
<keyword evidence="4" id="KW-1185">Reference proteome</keyword>
<evidence type="ECO:0000256" key="2">
    <source>
        <dbReference type="SAM" id="Phobius"/>
    </source>
</evidence>
<dbReference type="InterPro" id="IPR014807">
    <property type="entry name" value="Coa1"/>
</dbReference>
<dbReference type="eggNOG" id="ENOG502RZQV">
    <property type="taxonomic scope" value="Eukaryota"/>
</dbReference>
<dbReference type="EMBL" id="KB822712">
    <property type="protein sequence ID" value="ETN45302.1"/>
    <property type="molecule type" value="Genomic_DNA"/>
</dbReference>
<name>W2S9F5_CYPE1</name>
<feature type="transmembrane region" description="Helical" evidence="2">
    <location>
        <begin position="82"/>
        <end position="104"/>
    </location>
</feature>
<evidence type="ECO:0000256" key="1">
    <source>
        <dbReference type="SAM" id="MobiDB-lite"/>
    </source>
</evidence>
<evidence type="ECO:0000313" key="3">
    <source>
        <dbReference type="EMBL" id="ETN45302.1"/>
    </source>
</evidence>
<feature type="region of interest" description="Disordered" evidence="1">
    <location>
        <begin position="40"/>
        <end position="62"/>
    </location>
</feature>
<dbReference type="FunCoup" id="W2S9F5">
    <property type="interactions" value="29"/>
</dbReference>
<evidence type="ECO:0000313" key="4">
    <source>
        <dbReference type="Proteomes" id="UP000030752"/>
    </source>
</evidence>
<proteinExistence type="predicted"/>
<protein>
    <recommendedName>
        <fullName evidence="5">DUF1783-domain-containing protein</fullName>
    </recommendedName>
</protein>
<accession>W2S9F5</accession>
<evidence type="ECO:0008006" key="5">
    <source>
        <dbReference type="Google" id="ProtNLM"/>
    </source>
</evidence>
<dbReference type="RefSeq" id="XP_008712030.1">
    <property type="nucleotide sequence ID" value="XM_008713808.1"/>
</dbReference>
<dbReference type="Pfam" id="PF08695">
    <property type="entry name" value="Coa1"/>
    <property type="match status" value="1"/>
</dbReference>
<dbReference type="HOGENOM" id="CLU_092488_1_1_1"/>
<keyword evidence="2" id="KW-0472">Membrane</keyword>
<keyword evidence="2" id="KW-1133">Transmembrane helix</keyword>
<sequence>MDLTRAIRPIVSSNLLALPPPTRAVLFRLYQFRPHPLPRRNAYSTATPTHEPSIPAPKEGSGPLLTRHANRALPNINTERNIWLYTLPIFALIVTTSAVAFFNYQKSTSSTVSSILYALRTNTAARELLGDEIYFASQVPWISGEMSQLHGNIDISFWVKGTKGSAKTRFVAKRKEKRGMFATEEWSLRMEDGRVLQLLETGDVEVKGSIA</sequence>
<dbReference type="InParanoid" id="W2S9F5"/>
<dbReference type="OrthoDB" id="2100652at2759"/>
<dbReference type="PANTHER" id="PTHR28523:SF1">
    <property type="entry name" value="CYTOCHROME C OXIDASE ASSEMBLY FACTOR 1"/>
    <property type="match status" value="1"/>
</dbReference>
<dbReference type="GO" id="GO:0033617">
    <property type="term" value="P:mitochondrial respiratory chain complex IV assembly"/>
    <property type="evidence" value="ECO:0007669"/>
    <property type="project" value="InterPro"/>
</dbReference>
<dbReference type="VEuPathDB" id="FungiDB:HMPREF1541_09133"/>
<keyword evidence="2" id="KW-0812">Transmembrane</keyword>
<dbReference type="STRING" id="1220924.W2S9F5"/>
<dbReference type="GeneID" id="19976472"/>
<reference evidence="3 4" key="1">
    <citation type="submission" date="2013-03" db="EMBL/GenBank/DDBJ databases">
        <title>The Genome Sequence of Phialophora europaea CBS 101466.</title>
        <authorList>
            <consortium name="The Broad Institute Genomics Platform"/>
            <person name="Cuomo C."/>
            <person name="de Hoog S."/>
            <person name="Gorbushina A."/>
            <person name="Walker B."/>
            <person name="Young S.K."/>
            <person name="Zeng Q."/>
            <person name="Gargeya S."/>
            <person name="Fitzgerald M."/>
            <person name="Haas B."/>
            <person name="Abouelleil A."/>
            <person name="Allen A.W."/>
            <person name="Alvarado L."/>
            <person name="Arachchi H.M."/>
            <person name="Berlin A.M."/>
            <person name="Chapman S.B."/>
            <person name="Gainer-Dewar J."/>
            <person name="Goldberg J."/>
            <person name="Griggs A."/>
            <person name="Gujja S."/>
            <person name="Hansen M."/>
            <person name="Howarth C."/>
            <person name="Imamovic A."/>
            <person name="Ireland A."/>
            <person name="Larimer J."/>
            <person name="McCowan C."/>
            <person name="Murphy C."/>
            <person name="Pearson M."/>
            <person name="Poon T.W."/>
            <person name="Priest M."/>
            <person name="Roberts A."/>
            <person name="Saif S."/>
            <person name="Shea T."/>
            <person name="Sisk P."/>
            <person name="Sykes S."/>
            <person name="Wortman J."/>
            <person name="Nusbaum C."/>
            <person name="Birren B."/>
        </authorList>
    </citation>
    <scope>NUCLEOTIDE SEQUENCE [LARGE SCALE GENOMIC DNA]</scope>
    <source>
        <strain evidence="3 4">CBS 101466</strain>
    </source>
</reference>
<dbReference type="InterPro" id="IPR042432">
    <property type="entry name" value="Coa1_fungi"/>
</dbReference>
<organism evidence="3 4">
    <name type="scientific">Cyphellophora europaea (strain CBS 101466)</name>
    <name type="common">Phialophora europaea</name>
    <dbReference type="NCBI Taxonomy" id="1220924"/>
    <lineage>
        <taxon>Eukaryota</taxon>
        <taxon>Fungi</taxon>
        <taxon>Dikarya</taxon>
        <taxon>Ascomycota</taxon>
        <taxon>Pezizomycotina</taxon>
        <taxon>Eurotiomycetes</taxon>
        <taxon>Chaetothyriomycetidae</taxon>
        <taxon>Chaetothyriales</taxon>
        <taxon>Cyphellophoraceae</taxon>
        <taxon>Cyphellophora</taxon>
    </lineage>
</organism>
<dbReference type="GO" id="GO:0005743">
    <property type="term" value="C:mitochondrial inner membrane"/>
    <property type="evidence" value="ECO:0007669"/>
    <property type="project" value="TreeGrafter"/>
</dbReference>
<dbReference type="PANTHER" id="PTHR28523">
    <property type="entry name" value="CYTOCHROME C OXIDASE ASSEMBLY FACTOR 1"/>
    <property type="match status" value="1"/>
</dbReference>
<gene>
    <name evidence="3" type="ORF">HMPREF1541_09133</name>
</gene>